<proteinExistence type="predicted"/>
<evidence type="ECO:0000313" key="2">
    <source>
        <dbReference type="EMBL" id="CAD9177316.1"/>
    </source>
</evidence>
<evidence type="ECO:0000256" key="1">
    <source>
        <dbReference type="SAM" id="MobiDB-lite"/>
    </source>
</evidence>
<gene>
    <name evidence="2" type="ORF">ACAT0790_LOCUS54085</name>
</gene>
<feature type="compositionally biased region" description="Basic and acidic residues" evidence="1">
    <location>
        <begin position="8"/>
        <end position="17"/>
    </location>
</feature>
<name>A0A7S1RWB0_ALECA</name>
<feature type="region of interest" description="Disordered" evidence="1">
    <location>
        <begin position="97"/>
        <end position="119"/>
    </location>
</feature>
<dbReference type="AlphaFoldDB" id="A0A7S1RWB0"/>
<reference evidence="2" key="1">
    <citation type="submission" date="2021-01" db="EMBL/GenBank/DDBJ databases">
        <authorList>
            <person name="Corre E."/>
            <person name="Pelletier E."/>
            <person name="Niang G."/>
            <person name="Scheremetjew M."/>
            <person name="Finn R."/>
            <person name="Kale V."/>
            <person name="Holt S."/>
            <person name="Cochrane G."/>
            <person name="Meng A."/>
            <person name="Brown T."/>
            <person name="Cohen L."/>
        </authorList>
    </citation>
    <scope>NUCLEOTIDE SEQUENCE</scope>
    <source>
        <strain evidence="2">OF101</strain>
    </source>
</reference>
<dbReference type="EMBL" id="HBGE01090809">
    <property type="protein sequence ID" value="CAD9177316.1"/>
    <property type="molecule type" value="Transcribed_RNA"/>
</dbReference>
<feature type="region of interest" description="Disordered" evidence="1">
    <location>
        <begin position="1"/>
        <end position="32"/>
    </location>
</feature>
<protein>
    <submittedName>
        <fullName evidence="2">Uncharacterized protein</fullName>
    </submittedName>
</protein>
<organism evidence="2">
    <name type="scientific">Alexandrium catenella</name>
    <name type="common">Red tide dinoflagellate</name>
    <name type="synonym">Gonyaulax catenella</name>
    <dbReference type="NCBI Taxonomy" id="2925"/>
    <lineage>
        <taxon>Eukaryota</taxon>
        <taxon>Sar</taxon>
        <taxon>Alveolata</taxon>
        <taxon>Dinophyceae</taxon>
        <taxon>Gonyaulacales</taxon>
        <taxon>Pyrocystaceae</taxon>
        <taxon>Alexandrium</taxon>
    </lineage>
</organism>
<accession>A0A7S1RWB0</accession>
<sequence length="162" mass="17686">MGCFAGHHPADVGEGEKPQQYQQQDAEDDGAPAELKFRERELPIIPETGFQDDALSCGSSRVASITTIGTPKSIPLSHLDSVANSMIRAEIDRDSFDGRSRVSTCGTNARPLEDETRSLGASIPESRMDSQNYLSDLDKMVQDDRHIIGAAKKADSKKMLHI</sequence>